<evidence type="ECO:0000313" key="2">
    <source>
        <dbReference type="Proteomes" id="UP001630127"/>
    </source>
</evidence>
<reference evidence="1 2" key="1">
    <citation type="submission" date="2024-11" db="EMBL/GenBank/DDBJ databases">
        <title>A near-complete genome assembly of Cinchona calisaya.</title>
        <authorList>
            <person name="Lian D.C."/>
            <person name="Zhao X.W."/>
            <person name="Wei L."/>
        </authorList>
    </citation>
    <scope>NUCLEOTIDE SEQUENCE [LARGE SCALE GENOMIC DNA]</scope>
    <source>
        <tissue evidence="1">Nenye</tissue>
    </source>
</reference>
<organism evidence="1 2">
    <name type="scientific">Cinchona calisaya</name>
    <dbReference type="NCBI Taxonomy" id="153742"/>
    <lineage>
        <taxon>Eukaryota</taxon>
        <taxon>Viridiplantae</taxon>
        <taxon>Streptophyta</taxon>
        <taxon>Embryophyta</taxon>
        <taxon>Tracheophyta</taxon>
        <taxon>Spermatophyta</taxon>
        <taxon>Magnoliopsida</taxon>
        <taxon>eudicotyledons</taxon>
        <taxon>Gunneridae</taxon>
        <taxon>Pentapetalae</taxon>
        <taxon>asterids</taxon>
        <taxon>lamiids</taxon>
        <taxon>Gentianales</taxon>
        <taxon>Rubiaceae</taxon>
        <taxon>Cinchonoideae</taxon>
        <taxon>Cinchoneae</taxon>
        <taxon>Cinchona</taxon>
    </lineage>
</organism>
<proteinExistence type="predicted"/>
<gene>
    <name evidence="1" type="ORF">ACH5RR_018577</name>
</gene>
<name>A0ABD2ZS02_9GENT</name>
<accession>A0ABD2ZS02</accession>
<protein>
    <submittedName>
        <fullName evidence="1">Uncharacterized protein</fullName>
    </submittedName>
</protein>
<comment type="caution">
    <text evidence="1">The sequence shown here is derived from an EMBL/GenBank/DDBJ whole genome shotgun (WGS) entry which is preliminary data.</text>
</comment>
<evidence type="ECO:0000313" key="1">
    <source>
        <dbReference type="EMBL" id="KAL3520428.1"/>
    </source>
</evidence>
<dbReference type="Proteomes" id="UP001630127">
    <property type="component" value="Unassembled WGS sequence"/>
</dbReference>
<sequence>MLEMSRWIAKGNGIGEKVRWVMALERRLSTAIKLQEEPGKIGYGITASDNRNRIKQAWAVVEKRKGFKEVQETDAIKWALFKAQGATWKKIQGIQGSISQMYTNFFSCLKDLKLVKDTRNGTENAY</sequence>
<dbReference type="EMBL" id="JBJUIK010000008">
    <property type="protein sequence ID" value="KAL3520428.1"/>
    <property type="molecule type" value="Genomic_DNA"/>
</dbReference>
<keyword evidence="2" id="KW-1185">Reference proteome</keyword>
<dbReference type="AlphaFoldDB" id="A0ABD2ZS02"/>